<dbReference type="InterPro" id="IPR017871">
    <property type="entry name" value="ABC_transporter-like_CS"/>
</dbReference>
<evidence type="ECO:0000313" key="6">
    <source>
        <dbReference type="EMBL" id="MFC3898689.1"/>
    </source>
</evidence>
<keyword evidence="7" id="KW-1185">Reference proteome</keyword>
<feature type="region of interest" description="Disordered" evidence="4">
    <location>
        <begin position="276"/>
        <end position="297"/>
    </location>
</feature>
<dbReference type="Pfam" id="PF00005">
    <property type="entry name" value="ABC_tran"/>
    <property type="match status" value="2"/>
</dbReference>
<evidence type="ECO:0000256" key="1">
    <source>
        <dbReference type="ARBA" id="ARBA00022737"/>
    </source>
</evidence>
<feature type="compositionally biased region" description="Basic and acidic residues" evidence="4">
    <location>
        <begin position="288"/>
        <end position="297"/>
    </location>
</feature>
<dbReference type="InterPro" id="IPR003439">
    <property type="entry name" value="ABC_transporter-like_ATP-bd"/>
</dbReference>
<dbReference type="InterPro" id="IPR003593">
    <property type="entry name" value="AAA+_ATPase"/>
</dbReference>
<dbReference type="SMART" id="SM00382">
    <property type="entry name" value="AAA"/>
    <property type="match status" value="2"/>
</dbReference>
<dbReference type="SUPFAM" id="SSF52540">
    <property type="entry name" value="P-loop containing nucleoside triphosphate hydrolases"/>
    <property type="match status" value="2"/>
</dbReference>
<evidence type="ECO:0000313" key="7">
    <source>
        <dbReference type="Proteomes" id="UP001595690"/>
    </source>
</evidence>
<gene>
    <name evidence="6" type="ORF">ACFOWZ_45095</name>
</gene>
<organism evidence="6 7">
    <name type="scientific">Lentzea rhizosphaerae</name>
    <dbReference type="NCBI Taxonomy" id="2041025"/>
    <lineage>
        <taxon>Bacteria</taxon>
        <taxon>Bacillati</taxon>
        <taxon>Actinomycetota</taxon>
        <taxon>Actinomycetes</taxon>
        <taxon>Pseudonocardiales</taxon>
        <taxon>Pseudonocardiaceae</taxon>
        <taxon>Lentzea</taxon>
    </lineage>
</organism>
<dbReference type="PANTHER" id="PTHR19211:SF123">
    <property type="entry name" value="ABC TRANSPORTER"/>
    <property type="match status" value="1"/>
</dbReference>
<keyword evidence="1" id="KW-0677">Repeat</keyword>
<dbReference type="InterPro" id="IPR050611">
    <property type="entry name" value="ABCF"/>
</dbReference>
<dbReference type="PROSITE" id="PS00211">
    <property type="entry name" value="ABC_TRANSPORTER_1"/>
    <property type="match status" value="1"/>
</dbReference>
<feature type="domain" description="ABC transporter" evidence="5">
    <location>
        <begin position="4"/>
        <end position="259"/>
    </location>
</feature>
<reference evidence="7" key="1">
    <citation type="journal article" date="2019" name="Int. J. Syst. Evol. Microbiol.">
        <title>The Global Catalogue of Microorganisms (GCM) 10K type strain sequencing project: providing services to taxonomists for standard genome sequencing and annotation.</title>
        <authorList>
            <consortium name="The Broad Institute Genomics Platform"/>
            <consortium name="The Broad Institute Genome Sequencing Center for Infectious Disease"/>
            <person name="Wu L."/>
            <person name="Ma J."/>
        </authorList>
    </citation>
    <scope>NUCLEOTIDE SEQUENCE [LARGE SCALE GENOMIC DNA]</scope>
    <source>
        <strain evidence="7">CGMCC 4.7405</strain>
    </source>
</reference>
<proteinExistence type="predicted"/>
<comment type="caution">
    <text evidence="6">The sequence shown here is derived from an EMBL/GenBank/DDBJ whole genome shotgun (WGS) entry which is preliminary data.</text>
</comment>
<accession>A0ABV8C9E8</accession>
<evidence type="ECO:0000256" key="3">
    <source>
        <dbReference type="ARBA" id="ARBA00022840"/>
    </source>
</evidence>
<protein>
    <submittedName>
        <fullName evidence="6">ABC-F family ATP-binding cassette domain-containing protein</fullName>
    </submittedName>
</protein>
<dbReference type="RefSeq" id="WP_382380403.1">
    <property type="nucleotide sequence ID" value="NZ_JBHRZI010000057.1"/>
</dbReference>
<sequence>MSVLTARGVSLSFGPRTVISEVDFDVSPGDRVGLIAPNGVGKSTLLRLLSGELQPETGSVLVTGTVAHLTQETLHVAGESLRDHLARRTGVAQAEQWLQRAAEALGEGGGDDYPDALDHWTAIGAGDFDERADAVCERLGLGADLLDGRGPDELSGGQQARLRLAAVLLTRADVLLLDEPTNDLDATGLDVLESHVQGYSGAIVLVSHDREFLARTTTAIAELDDFSHRITVFGGGWDAYVEEKANAGRRAQEEYEAYAAKRDSLVQRSRQVKEWSRQGVRRANSAKARNDEPDKNVRAGRAQAAENLTAKASVVDRQLAGLEEVEEPREAWQLRLTLPSAGRGSSVAFTLRHAVVSRGDVTLGPIDLTIGAGERWRITGPNGSGKSTLLGALLGRIPLDCDVRSQRRWGDRSMGPGVVVGEIDQLRAEFASDQSALRIVADATGMQDVEVRTLLAKFRLGADTVLRPARELSPGERTRAGLALLQARGTTCLVLDEPTNHLDLPAIEQLEQALDTYEGTLLLVTHDRRLASAVRVDHEINVRDLLTFPRVKGGR</sequence>
<keyword evidence="2" id="KW-0547">Nucleotide-binding</keyword>
<dbReference type="InterPro" id="IPR027417">
    <property type="entry name" value="P-loop_NTPase"/>
</dbReference>
<dbReference type="PROSITE" id="PS50893">
    <property type="entry name" value="ABC_TRANSPORTER_2"/>
    <property type="match status" value="1"/>
</dbReference>
<keyword evidence="3 6" id="KW-0067">ATP-binding</keyword>
<evidence type="ECO:0000256" key="2">
    <source>
        <dbReference type="ARBA" id="ARBA00022741"/>
    </source>
</evidence>
<dbReference type="EMBL" id="JBHRZI010000057">
    <property type="protein sequence ID" value="MFC3898689.1"/>
    <property type="molecule type" value="Genomic_DNA"/>
</dbReference>
<evidence type="ECO:0000256" key="4">
    <source>
        <dbReference type="SAM" id="MobiDB-lite"/>
    </source>
</evidence>
<dbReference type="CDD" id="cd03221">
    <property type="entry name" value="ABCF_EF-3"/>
    <property type="match status" value="1"/>
</dbReference>
<evidence type="ECO:0000259" key="5">
    <source>
        <dbReference type="PROSITE" id="PS50893"/>
    </source>
</evidence>
<dbReference type="Gene3D" id="3.40.50.300">
    <property type="entry name" value="P-loop containing nucleotide triphosphate hydrolases"/>
    <property type="match status" value="2"/>
</dbReference>
<name>A0ABV8C9E8_9PSEU</name>
<dbReference type="GO" id="GO:0005524">
    <property type="term" value="F:ATP binding"/>
    <property type="evidence" value="ECO:0007669"/>
    <property type="project" value="UniProtKB-KW"/>
</dbReference>
<dbReference type="PANTHER" id="PTHR19211">
    <property type="entry name" value="ATP-BINDING TRANSPORT PROTEIN-RELATED"/>
    <property type="match status" value="1"/>
</dbReference>
<dbReference type="Proteomes" id="UP001595690">
    <property type="component" value="Unassembled WGS sequence"/>
</dbReference>